<name>A0ABR0B5P9_9CRUS</name>
<dbReference type="EMBL" id="JAOYFB010000040">
    <property type="protein sequence ID" value="KAK4037006.1"/>
    <property type="molecule type" value="Genomic_DNA"/>
</dbReference>
<proteinExistence type="predicted"/>
<comment type="caution">
    <text evidence="1">The sequence shown here is derived from an EMBL/GenBank/DDBJ whole genome shotgun (WGS) entry which is preliminary data.</text>
</comment>
<organism evidence="1 2">
    <name type="scientific">Daphnia magna</name>
    <dbReference type="NCBI Taxonomy" id="35525"/>
    <lineage>
        <taxon>Eukaryota</taxon>
        <taxon>Metazoa</taxon>
        <taxon>Ecdysozoa</taxon>
        <taxon>Arthropoda</taxon>
        <taxon>Crustacea</taxon>
        <taxon>Branchiopoda</taxon>
        <taxon>Diplostraca</taxon>
        <taxon>Cladocera</taxon>
        <taxon>Anomopoda</taxon>
        <taxon>Daphniidae</taxon>
        <taxon>Daphnia</taxon>
    </lineage>
</organism>
<protein>
    <submittedName>
        <fullName evidence="1">Uncharacterized protein</fullName>
    </submittedName>
</protein>
<keyword evidence="2" id="KW-1185">Reference proteome</keyword>
<dbReference type="Proteomes" id="UP001234178">
    <property type="component" value="Unassembled WGS sequence"/>
</dbReference>
<evidence type="ECO:0000313" key="1">
    <source>
        <dbReference type="EMBL" id="KAK4037006.1"/>
    </source>
</evidence>
<evidence type="ECO:0000313" key="2">
    <source>
        <dbReference type="Proteomes" id="UP001234178"/>
    </source>
</evidence>
<gene>
    <name evidence="1" type="ORF">OUZ56_029050</name>
</gene>
<reference evidence="1 2" key="1">
    <citation type="journal article" date="2023" name="Nucleic Acids Res.">
        <title>The hologenome of Daphnia magna reveals possible DNA methylation and microbiome-mediated evolution of the host genome.</title>
        <authorList>
            <person name="Chaturvedi A."/>
            <person name="Li X."/>
            <person name="Dhandapani V."/>
            <person name="Marshall H."/>
            <person name="Kissane S."/>
            <person name="Cuenca-Cambronero M."/>
            <person name="Asole G."/>
            <person name="Calvet F."/>
            <person name="Ruiz-Romero M."/>
            <person name="Marangio P."/>
            <person name="Guigo R."/>
            <person name="Rago D."/>
            <person name="Mirbahai L."/>
            <person name="Eastwood N."/>
            <person name="Colbourne J.K."/>
            <person name="Zhou J."/>
            <person name="Mallon E."/>
            <person name="Orsini L."/>
        </authorList>
    </citation>
    <scope>NUCLEOTIDE SEQUENCE [LARGE SCALE GENOMIC DNA]</scope>
    <source>
        <strain evidence="1">LRV0_1</strain>
    </source>
</reference>
<accession>A0ABR0B5P9</accession>
<sequence>MDLRATGRNVVVVRCVYAICLFSDLFPFRNCAPRNRGTDTAPPTAKRLVSSPEKMKTEFCLAKKKEIKEINTKIPYTECIYLMVDVAFGERE</sequence>